<reference evidence="4 5" key="1">
    <citation type="submission" date="2016-07" db="EMBL/GenBank/DDBJ databases">
        <title>Draft Genome Sequence of Methylobrevis pamukkalensis PK2.</title>
        <authorList>
            <person name="Vasilenko O.V."/>
            <person name="Doronina N.V."/>
            <person name="Shmareva M.N."/>
            <person name="Tarlachkov S.V."/>
            <person name="Mustakhimov I."/>
            <person name="Trotsenko Y.A."/>
        </authorList>
    </citation>
    <scope>NUCLEOTIDE SEQUENCE [LARGE SCALE GENOMIC DNA]</scope>
    <source>
        <strain evidence="4 5">PK2</strain>
    </source>
</reference>
<dbReference type="InterPro" id="IPR013324">
    <property type="entry name" value="RNA_pol_sigma_r3/r4-like"/>
</dbReference>
<dbReference type="EMBL" id="MCRJ01000044">
    <property type="protein sequence ID" value="ODN70635.1"/>
    <property type="molecule type" value="Genomic_DNA"/>
</dbReference>
<dbReference type="RefSeq" id="WP_069306784.1">
    <property type="nucleotide sequence ID" value="NZ_MCRJ01000044.1"/>
</dbReference>
<dbReference type="SUPFAM" id="SSF54427">
    <property type="entry name" value="NTF2-like"/>
    <property type="match status" value="1"/>
</dbReference>
<dbReference type="AlphaFoldDB" id="A0A1E3H3C3"/>
<gene>
    <name evidence="4" type="primary">sigJ</name>
    <name evidence="4" type="ORF">A6302_02057</name>
</gene>
<dbReference type="InterPro" id="IPR052704">
    <property type="entry name" value="ECF_Sigma-70_Domain"/>
</dbReference>
<dbReference type="InterPro" id="IPR013325">
    <property type="entry name" value="RNA_pol_sigma_r2"/>
</dbReference>
<feature type="domain" description="RNA polymerase sigma factor 70 region 4 type 2" evidence="3">
    <location>
        <begin position="105"/>
        <end position="153"/>
    </location>
</feature>
<dbReference type="OrthoDB" id="9794372at2"/>
<protein>
    <submittedName>
        <fullName evidence="4">ECF RNA polymerase sigma factor SigJ</fullName>
    </submittedName>
</protein>
<dbReference type="InterPro" id="IPR032710">
    <property type="entry name" value="NTF2-like_dom_sf"/>
</dbReference>
<feature type="domain" description="RNA polymerase sigma-70 region 2" evidence="2">
    <location>
        <begin position="10"/>
        <end position="74"/>
    </location>
</feature>
<dbReference type="SUPFAM" id="SSF88946">
    <property type="entry name" value="Sigma2 domain of RNA polymerase sigma factors"/>
    <property type="match status" value="1"/>
</dbReference>
<dbReference type="NCBIfam" id="TIGR02937">
    <property type="entry name" value="sigma70-ECF"/>
    <property type="match status" value="1"/>
</dbReference>
<evidence type="ECO:0000259" key="2">
    <source>
        <dbReference type="Pfam" id="PF04542"/>
    </source>
</evidence>
<dbReference type="Proteomes" id="UP000094622">
    <property type="component" value="Unassembled WGS sequence"/>
</dbReference>
<dbReference type="InterPro" id="IPR013249">
    <property type="entry name" value="RNA_pol_sigma70_r4_t2"/>
</dbReference>
<proteinExistence type="predicted"/>
<evidence type="ECO:0000313" key="4">
    <source>
        <dbReference type="EMBL" id="ODN70635.1"/>
    </source>
</evidence>
<dbReference type="Gene3D" id="1.10.1740.10">
    <property type="match status" value="1"/>
</dbReference>
<dbReference type="PATRIC" id="fig|1439726.3.peg.2176"/>
<dbReference type="GO" id="GO:0003677">
    <property type="term" value="F:DNA binding"/>
    <property type="evidence" value="ECO:0007669"/>
    <property type="project" value="InterPro"/>
</dbReference>
<accession>A0A1E3H3C3</accession>
<dbReference type="InterPro" id="IPR007627">
    <property type="entry name" value="RNA_pol_sigma70_r2"/>
</dbReference>
<dbReference type="Gene3D" id="1.10.10.10">
    <property type="entry name" value="Winged helix-like DNA-binding domain superfamily/Winged helix DNA-binding domain"/>
    <property type="match status" value="1"/>
</dbReference>
<evidence type="ECO:0000256" key="1">
    <source>
        <dbReference type="ARBA" id="ARBA00011344"/>
    </source>
</evidence>
<dbReference type="InterPro" id="IPR036388">
    <property type="entry name" value="WH-like_DNA-bd_sf"/>
</dbReference>
<dbReference type="InterPro" id="IPR014284">
    <property type="entry name" value="RNA_pol_sigma-70_dom"/>
</dbReference>
<dbReference type="GO" id="GO:0016987">
    <property type="term" value="F:sigma factor activity"/>
    <property type="evidence" value="ECO:0007669"/>
    <property type="project" value="InterPro"/>
</dbReference>
<name>A0A1E3H3C3_9HYPH</name>
<dbReference type="NCBIfam" id="NF007214">
    <property type="entry name" value="PRK09636.1"/>
    <property type="match status" value="1"/>
</dbReference>
<dbReference type="PANTHER" id="PTHR30173">
    <property type="entry name" value="SIGMA 19 FACTOR"/>
    <property type="match status" value="1"/>
</dbReference>
<organism evidence="4 5">
    <name type="scientific">Methylobrevis pamukkalensis</name>
    <dbReference type="NCBI Taxonomy" id="1439726"/>
    <lineage>
        <taxon>Bacteria</taxon>
        <taxon>Pseudomonadati</taxon>
        <taxon>Pseudomonadota</taxon>
        <taxon>Alphaproteobacteria</taxon>
        <taxon>Hyphomicrobiales</taxon>
        <taxon>Pleomorphomonadaceae</taxon>
        <taxon>Methylobrevis</taxon>
    </lineage>
</organism>
<sequence length="291" mass="32385">MDTMPDSTHLFEAQRPRLLRLAYRMLGSVSDAQDIVQDAWLRWQRADVSEVRNAPAFLSRIVTRLCLDAMKSARVRRETYIGSWLPDPVPEPDDDLRADNLTLTLMLALERLSPLERAAFLLHDVFDMPMDEIAATLQRDVAAVRQLASRARRNVQADTPRYAISRDEGDRIAMAFLDATRTGNVGALRTLLADGVRIVSDGGGKVLAFPNAIVGLDKALRLYQGLFRKYGDVETIVRAVRIDGLPGFVSRYNGTLQTTSLEIENGRILAIYKTRNPDKLQHIAGAGGALQ</sequence>
<evidence type="ECO:0000259" key="3">
    <source>
        <dbReference type="Pfam" id="PF08281"/>
    </source>
</evidence>
<dbReference type="GO" id="GO:0006352">
    <property type="term" value="P:DNA-templated transcription initiation"/>
    <property type="evidence" value="ECO:0007669"/>
    <property type="project" value="InterPro"/>
</dbReference>
<dbReference type="Pfam" id="PF08281">
    <property type="entry name" value="Sigma70_r4_2"/>
    <property type="match status" value="1"/>
</dbReference>
<dbReference type="Pfam" id="PF04542">
    <property type="entry name" value="Sigma70_r2"/>
    <property type="match status" value="1"/>
</dbReference>
<keyword evidence="5" id="KW-1185">Reference proteome</keyword>
<comment type="caution">
    <text evidence="4">The sequence shown here is derived from an EMBL/GenBank/DDBJ whole genome shotgun (WGS) entry which is preliminary data.</text>
</comment>
<comment type="subunit">
    <text evidence="1">Interacts transiently with the RNA polymerase catalytic core formed by RpoA, RpoB, RpoC and RpoZ (2 alpha, 1 beta, 1 beta' and 1 omega subunit) to form the RNA polymerase holoenzyme that can initiate transcription.</text>
</comment>
<evidence type="ECO:0000313" key="5">
    <source>
        <dbReference type="Proteomes" id="UP000094622"/>
    </source>
</evidence>
<dbReference type="SUPFAM" id="SSF88659">
    <property type="entry name" value="Sigma3 and sigma4 domains of RNA polymerase sigma factors"/>
    <property type="match status" value="1"/>
</dbReference>
<dbReference type="PANTHER" id="PTHR30173:SF43">
    <property type="entry name" value="ECF RNA POLYMERASE SIGMA FACTOR SIGI-RELATED"/>
    <property type="match status" value="1"/>
</dbReference>